<keyword evidence="1" id="KW-0863">Zinc-finger</keyword>
<organism evidence="4 5">
    <name type="scientific">Perkinsus olseni</name>
    <name type="common">Perkinsus atlanticus</name>
    <dbReference type="NCBI Taxonomy" id="32597"/>
    <lineage>
        <taxon>Eukaryota</taxon>
        <taxon>Sar</taxon>
        <taxon>Alveolata</taxon>
        <taxon>Perkinsozoa</taxon>
        <taxon>Perkinsea</taxon>
        <taxon>Perkinsida</taxon>
        <taxon>Perkinsidae</taxon>
        <taxon>Perkinsus</taxon>
    </lineage>
</organism>
<keyword evidence="1" id="KW-0862">Zinc</keyword>
<dbReference type="EMBL" id="JABANO010037990">
    <property type="protein sequence ID" value="KAF4699314.1"/>
    <property type="molecule type" value="Genomic_DNA"/>
</dbReference>
<dbReference type="GO" id="GO:0008270">
    <property type="term" value="F:zinc ion binding"/>
    <property type="evidence" value="ECO:0007669"/>
    <property type="project" value="UniProtKB-KW"/>
</dbReference>
<evidence type="ECO:0000259" key="3">
    <source>
        <dbReference type="PROSITE" id="PS50103"/>
    </source>
</evidence>
<dbReference type="InterPro" id="IPR000571">
    <property type="entry name" value="Znf_CCCH"/>
</dbReference>
<evidence type="ECO:0000313" key="4">
    <source>
        <dbReference type="EMBL" id="KAF4699314.1"/>
    </source>
</evidence>
<feature type="region of interest" description="Disordered" evidence="2">
    <location>
        <begin position="316"/>
        <end position="340"/>
    </location>
</feature>
<feature type="region of interest" description="Disordered" evidence="2">
    <location>
        <begin position="60"/>
        <end position="90"/>
    </location>
</feature>
<keyword evidence="1" id="KW-0479">Metal-binding</keyword>
<evidence type="ECO:0000256" key="1">
    <source>
        <dbReference type="PROSITE-ProRule" id="PRU00723"/>
    </source>
</evidence>
<evidence type="ECO:0000313" key="5">
    <source>
        <dbReference type="Proteomes" id="UP000553632"/>
    </source>
</evidence>
<sequence length="776" mass="86647">MVENHGAIHLLCKLVNVESPEHLAFMSETEFKKICDTALADGSAKLGDVLAWRYHMSRMRKRDGGDGEPSTTPTVNKSVASQLPPTPQLSPCVAASVSLPSIRSTGTSQQRSTLSWKTEASDADTLTVSKMSNLIKDIPLPGGKPYQGYGESRSISWFVEQLNDEAQLPGLQPKASWLYVTKAFAPSARGTLITNVRQLCTATEWMKDYRIMLDYAVAYLCEIYSSSDDASYHESRLNDMKQKDEENIFTFLERVTNEAAQAQSCHLNVTEEQTGRYFRRGLLSVYAKIANEHYASTLHAPELACELARYCRLNRVRPPPGKGGSRPRGKADQPAEAARVPPSFSTEEFNYIRAQKICFQYAKSHPCRRDDCSFKHVSLKEIKEAVKSEASTTTTPTVTSPAKPAELTAHKVIHGSSDEKRTLRSPDLRGVFIEIDTGCSMSIISAHAFDVLSQAKLINDVIKVDQSFTTASGSKSLHASRRVYVTITIIDSDGEPHKMDWQPYVVDTAIPQCDGLLGKDLIIFGERGLEISLPEGTMDLALFWCTRPEIDTLQPVSSIPYQRLPTITGPTTDDDDDCLDSNDDANEDALKVTGNITVPDFKSSTFAPVGDPIEHVIYDGVWYRVSVHRKSDGTFYFLRDFSTEFGDLLDGLQMQPVPKIHWKWAKADEVCRRECTAQWEKFVTNKKLIAVPNAKSKLFRSNFYGTRGRKRYRVVTPLVKLNGLLRLAMAKYKLPNPQSRITSVIHRLRCAEAAHLLNVRDAFMCIHCGATMSSMR</sequence>
<comment type="caution">
    <text evidence="4">The sequence shown here is derived from an EMBL/GenBank/DDBJ whole genome shotgun (WGS) entry which is preliminary data.</text>
</comment>
<keyword evidence="5" id="KW-1185">Reference proteome</keyword>
<dbReference type="AlphaFoldDB" id="A0A7J6PT10"/>
<feature type="compositionally biased region" description="Polar residues" evidence="2">
    <location>
        <begin position="69"/>
        <end position="83"/>
    </location>
</feature>
<accession>A0A7J6PT10</accession>
<reference evidence="4 5" key="1">
    <citation type="submission" date="2020-04" db="EMBL/GenBank/DDBJ databases">
        <title>Perkinsus olseni comparative genomics.</title>
        <authorList>
            <person name="Bogema D.R."/>
        </authorList>
    </citation>
    <scope>NUCLEOTIDE SEQUENCE [LARGE SCALE GENOMIC DNA]</scope>
    <source>
        <strain evidence="4 5">ATCC PRA-207</strain>
    </source>
</reference>
<dbReference type="OMA" id="KIANEHY"/>
<gene>
    <name evidence="4" type="ORF">FOZ63_028155</name>
</gene>
<proteinExistence type="predicted"/>
<feature type="domain" description="C3H1-type" evidence="3">
    <location>
        <begin position="352"/>
        <end position="379"/>
    </location>
</feature>
<name>A0A7J6PT10_PEROL</name>
<dbReference type="Proteomes" id="UP000553632">
    <property type="component" value="Unassembled WGS sequence"/>
</dbReference>
<evidence type="ECO:0000256" key="2">
    <source>
        <dbReference type="SAM" id="MobiDB-lite"/>
    </source>
</evidence>
<protein>
    <recommendedName>
        <fullName evidence="3">C3H1-type domain-containing protein</fullName>
    </recommendedName>
</protein>
<dbReference type="PROSITE" id="PS50103">
    <property type="entry name" value="ZF_C3H1"/>
    <property type="match status" value="1"/>
</dbReference>
<feature type="zinc finger region" description="C3H1-type" evidence="1">
    <location>
        <begin position="352"/>
        <end position="379"/>
    </location>
</feature>